<reference evidence="2 3" key="1">
    <citation type="submission" date="2018-03" db="EMBL/GenBank/DDBJ databases">
        <title>Draft Genome Sequences of the Obligatory Marine Myxobacteria Enhygromyxa salina SWB005.</title>
        <authorList>
            <person name="Poehlein A."/>
            <person name="Moghaddam J.A."/>
            <person name="Harms H."/>
            <person name="Alanjari M."/>
            <person name="Koenig G.M."/>
            <person name="Daniel R."/>
            <person name="Schaeberle T.F."/>
        </authorList>
    </citation>
    <scope>NUCLEOTIDE SEQUENCE [LARGE SCALE GENOMIC DNA]</scope>
    <source>
        <strain evidence="2 3">SWB005</strain>
    </source>
</reference>
<dbReference type="PANTHER" id="PTHR38847">
    <property type="match status" value="1"/>
</dbReference>
<evidence type="ECO:0008006" key="4">
    <source>
        <dbReference type="Google" id="ProtNLM"/>
    </source>
</evidence>
<dbReference type="EMBL" id="PVNK01000126">
    <property type="protein sequence ID" value="PRQ02217.1"/>
    <property type="molecule type" value="Genomic_DNA"/>
</dbReference>
<evidence type="ECO:0000256" key="1">
    <source>
        <dbReference type="SAM" id="SignalP"/>
    </source>
</evidence>
<accession>A0A2S9YAS7</accession>
<dbReference type="AlphaFoldDB" id="A0A2S9YAS7"/>
<name>A0A2S9YAS7_9BACT</name>
<dbReference type="RefSeq" id="WP_181197711.1">
    <property type="nucleotide sequence ID" value="NZ_PVNK01000126.1"/>
</dbReference>
<gene>
    <name evidence="2" type="ORF">ENSA5_25520</name>
</gene>
<feature type="chain" id="PRO_5015612220" description="Secreted protein" evidence="1">
    <location>
        <begin position="26"/>
        <end position="271"/>
    </location>
</feature>
<comment type="caution">
    <text evidence="2">The sequence shown here is derived from an EMBL/GenBank/DDBJ whole genome shotgun (WGS) entry which is preliminary data.</text>
</comment>
<keyword evidence="1" id="KW-0732">Signal</keyword>
<proteinExistence type="predicted"/>
<protein>
    <recommendedName>
        <fullName evidence="4">Secreted protein</fullName>
    </recommendedName>
</protein>
<evidence type="ECO:0000313" key="3">
    <source>
        <dbReference type="Proteomes" id="UP000237968"/>
    </source>
</evidence>
<organism evidence="2 3">
    <name type="scientific">Enhygromyxa salina</name>
    <dbReference type="NCBI Taxonomy" id="215803"/>
    <lineage>
        <taxon>Bacteria</taxon>
        <taxon>Pseudomonadati</taxon>
        <taxon>Myxococcota</taxon>
        <taxon>Polyangia</taxon>
        <taxon>Nannocystales</taxon>
        <taxon>Nannocystaceae</taxon>
        <taxon>Enhygromyxa</taxon>
    </lineage>
</organism>
<sequence length="271" mass="29827">MDTPTQIKPKLHARKSMLFSLGCLAALVMLAPACTDEFEDLSDLDERAAFEDELLESSVESEVLEFDDARFEELEQDGPLHIPNAINEPDYNDVYIEGIVANGAGCPVGNPGTVTTQISPDKKSFIVIFRDMLLENPPGPPVKTLNCLASIKLHVPGGWQVSVATVNTRGYAFLEQGLKARQTSSYFFAGDPVGFSAHTQLKGPYDDLYVFSDKVPFQSLVWSKCGGSAIFAINTTLNLNAIANKTGYGIFNSTDIDGQFRKVFQWQWKKC</sequence>
<dbReference type="PANTHER" id="PTHR38847:SF1">
    <property type="entry name" value="PSEUDOURIDINE SYNTHASE RSUA_RLUA-LIKE DOMAIN-CONTAINING PROTEIN"/>
    <property type="match status" value="1"/>
</dbReference>
<keyword evidence="3" id="KW-1185">Reference proteome</keyword>
<dbReference type="Pfam" id="PF14273">
    <property type="entry name" value="DUF4360"/>
    <property type="match status" value="1"/>
</dbReference>
<evidence type="ECO:0000313" key="2">
    <source>
        <dbReference type="EMBL" id="PRQ02217.1"/>
    </source>
</evidence>
<dbReference type="Proteomes" id="UP000237968">
    <property type="component" value="Unassembled WGS sequence"/>
</dbReference>
<dbReference type="InterPro" id="IPR025649">
    <property type="entry name" value="DUF4360"/>
</dbReference>
<feature type="signal peptide" evidence="1">
    <location>
        <begin position="1"/>
        <end position="25"/>
    </location>
</feature>